<reference evidence="7" key="1">
    <citation type="submission" date="2022-10" db="EMBL/GenBank/DDBJ databases">
        <title>Description of Fervidibacillus gen. nov. in the family Fervidibacillaceae fam. nov. with two species, Fervidibacillus albus sp. nov., and Fervidibacillus halotolerans sp. nov., isolated from tidal flat sediments.</title>
        <authorList>
            <person name="Kwon K.K."/>
            <person name="Yang S.-H."/>
        </authorList>
    </citation>
    <scope>NUCLEOTIDE SEQUENCE</scope>
    <source>
        <strain evidence="7">JCM 19140</strain>
    </source>
</reference>
<evidence type="ECO:0000256" key="3">
    <source>
        <dbReference type="ARBA" id="ARBA00022692"/>
    </source>
</evidence>
<dbReference type="PANTHER" id="PTHR30086:SF6">
    <property type="entry name" value="AMINO ACID EFFLUX PROTEIN YCGF-RELATED"/>
    <property type="match status" value="1"/>
</dbReference>
<comment type="caution">
    <text evidence="7">The sequence shown here is derived from an EMBL/GenBank/DDBJ whole genome shotgun (WGS) entry which is preliminary data.</text>
</comment>
<evidence type="ECO:0000256" key="1">
    <source>
        <dbReference type="ARBA" id="ARBA00004651"/>
    </source>
</evidence>
<protein>
    <submittedName>
        <fullName evidence="7">LysE family translocator</fullName>
    </submittedName>
</protein>
<keyword evidence="3 6" id="KW-0812">Transmembrane</keyword>
<dbReference type="InterPro" id="IPR001123">
    <property type="entry name" value="LeuE-type"/>
</dbReference>
<feature type="transmembrane region" description="Helical" evidence="6">
    <location>
        <begin position="177"/>
        <end position="200"/>
    </location>
</feature>
<feature type="transmembrane region" description="Helical" evidence="6">
    <location>
        <begin position="70"/>
        <end position="89"/>
    </location>
</feature>
<evidence type="ECO:0000256" key="4">
    <source>
        <dbReference type="ARBA" id="ARBA00022989"/>
    </source>
</evidence>
<dbReference type="Proteomes" id="UP001209318">
    <property type="component" value="Unassembled WGS sequence"/>
</dbReference>
<dbReference type="PANTHER" id="PTHR30086">
    <property type="entry name" value="ARGININE EXPORTER PROTEIN ARGO"/>
    <property type="match status" value="1"/>
</dbReference>
<comment type="subcellular location">
    <subcellularLocation>
        <location evidence="1">Cell membrane</location>
        <topology evidence="1">Multi-pass membrane protein</topology>
    </subcellularLocation>
</comment>
<gene>
    <name evidence="7" type="ORF">OEV98_08495</name>
</gene>
<keyword evidence="8" id="KW-1185">Reference proteome</keyword>
<keyword evidence="2" id="KW-1003">Cell membrane</keyword>
<proteinExistence type="predicted"/>
<keyword evidence="4 6" id="KW-1133">Transmembrane helix</keyword>
<feature type="transmembrane region" description="Helical" evidence="6">
    <location>
        <begin position="146"/>
        <end position="171"/>
    </location>
</feature>
<accession>A0AAE3ISH9</accession>
<dbReference type="RefSeq" id="WP_263072839.1">
    <property type="nucleotide sequence ID" value="NZ_JAOUSF010000003.1"/>
</dbReference>
<feature type="transmembrane region" description="Helical" evidence="6">
    <location>
        <begin position="39"/>
        <end position="63"/>
    </location>
</feature>
<evidence type="ECO:0000256" key="5">
    <source>
        <dbReference type="ARBA" id="ARBA00023136"/>
    </source>
</evidence>
<evidence type="ECO:0000313" key="8">
    <source>
        <dbReference type="Proteomes" id="UP001209318"/>
    </source>
</evidence>
<name>A0AAE3ISH9_9BACI</name>
<organism evidence="7 8">
    <name type="scientific">Perspicuibacillus lycopersici</name>
    <dbReference type="NCBI Taxonomy" id="1325689"/>
    <lineage>
        <taxon>Bacteria</taxon>
        <taxon>Bacillati</taxon>
        <taxon>Bacillota</taxon>
        <taxon>Bacilli</taxon>
        <taxon>Bacillales</taxon>
        <taxon>Bacillaceae</taxon>
        <taxon>Perspicuibacillus</taxon>
    </lineage>
</organism>
<dbReference type="Pfam" id="PF01810">
    <property type="entry name" value="LysE"/>
    <property type="match status" value="1"/>
</dbReference>
<sequence>MNIFLSYILLGLSLAAPIGPINAAQLDHGLKNGFLHSWFVGLGAMIADAIFMLLIFFGVVHFLEIPFMQTFLWLFGAFVLIYTGVESIVNISKINPKSQRSNEPAIKSFFTGFFMSLLNPLSILFWLGIYGSILTTTIHKYGREDVMLFSLAIFIGIFIWDISMATISSIFRKYLSITFLKILSIISGLFLIGFGVFFGLEGVQALVNK</sequence>
<evidence type="ECO:0000256" key="2">
    <source>
        <dbReference type="ARBA" id="ARBA00022475"/>
    </source>
</evidence>
<keyword evidence="5 6" id="KW-0472">Membrane</keyword>
<evidence type="ECO:0000256" key="6">
    <source>
        <dbReference type="SAM" id="Phobius"/>
    </source>
</evidence>
<dbReference type="GO" id="GO:0015171">
    <property type="term" value="F:amino acid transmembrane transporter activity"/>
    <property type="evidence" value="ECO:0007669"/>
    <property type="project" value="TreeGrafter"/>
</dbReference>
<dbReference type="AlphaFoldDB" id="A0AAE3ISH9"/>
<evidence type="ECO:0000313" key="7">
    <source>
        <dbReference type="EMBL" id="MCU9613597.1"/>
    </source>
</evidence>
<feature type="transmembrane region" description="Helical" evidence="6">
    <location>
        <begin position="109"/>
        <end position="134"/>
    </location>
</feature>
<dbReference type="GO" id="GO:0005886">
    <property type="term" value="C:plasma membrane"/>
    <property type="evidence" value="ECO:0007669"/>
    <property type="project" value="UniProtKB-SubCell"/>
</dbReference>
<dbReference type="EMBL" id="JAOUSF010000003">
    <property type="protein sequence ID" value="MCU9613597.1"/>
    <property type="molecule type" value="Genomic_DNA"/>
</dbReference>